<evidence type="ECO:0000256" key="6">
    <source>
        <dbReference type="PIRSR" id="PIRSR619791-2"/>
    </source>
</evidence>
<gene>
    <name evidence="8" type="ORF">FKW44_019267</name>
</gene>
<dbReference type="GO" id="GO:0020037">
    <property type="term" value="F:heme binding"/>
    <property type="evidence" value="ECO:0007669"/>
    <property type="project" value="InterPro"/>
</dbReference>
<keyword evidence="3" id="KW-0560">Oxidoreductase</keyword>
<comment type="subcellular location">
    <subcellularLocation>
        <location evidence="1">Secreted</location>
    </subcellularLocation>
</comment>
<dbReference type="Proteomes" id="UP000595437">
    <property type="component" value="Chromosome 13"/>
</dbReference>
<proteinExistence type="predicted"/>
<dbReference type="PROSITE" id="PS50292">
    <property type="entry name" value="PEROXIDASE_3"/>
    <property type="match status" value="1"/>
</dbReference>
<evidence type="ECO:0000256" key="1">
    <source>
        <dbReference type="ARBA" id="ARBA00004613"/>
    </source>
</evidence>
<dbReference type="GO" id="GO:0004601">
    <property type="term" value="F:peroxidase activity"/>
    <property type="evidence" value="ECO:0007669"/>
    <property type="project" value="UniProtKB-KW"/>
</dbReference>
<evidence type="ECO:0000313" key="9">
    <source>
        <dbReference type="Proteomes" id="UP000595437"/>
    </source>
</evidence>
<accession>A0A7T8GVL0</accession>
<dbReference type="GO" id="GO:0006979">
    <property type="term" value="P:response to oxidative stress"/>
    <property type="evidence" value="ECO:0007669"/>
    <property type="project" value="InterPro"/>
</dbReference>
<dbReference type="EMBL" id="CP045902">
    <property type="protein sequence ID" value="QQP38639.1"/>
    <property type="molecule type" value="Genomic_DNA"/>
</dbReference>
<dbReference type="InterPro" id="IPR019791">
    <property type="entry name" value="Haem_peroxidase_animal"/>
</dbReference>
<keyword evidence="3" id="KW-0575">Peroxidase</keyword>
<keyword evidence="6" id="KW-0349">Heme</keyword>
<dbReference type="Pfam" id="PF03098">
    <property type="entry name" value="An_peroxidase"/>
    <property type="match status" value="1"/>
</dbReference>
<dbReference type="InterPro" id="IPR037120">
    <property type="entry name" value="Haem_peroxidase_sf_animal"/>
</dbReference>
<dbReference type="Gene3D" id="1.10.640.10">
    <property type="entry name" value="Haem peroxidase domain superfamily, animal type"/>
    <property type="match status" value="1"/>
</dbReference>
<dbReference type="GO" id="GO:0005576">
    <property type="term" value="C:extracellular region"/>
    <property type="evidence" value="ECO:0007669"/>
    <property type="project" value="UniProtKB-SubCell"/>
</dbReference>
<dbReference type="CDD" id="cd09823">
    <property type="entry name" value="peroxinectin_like"/>
    <property type="match status" value="1"/>
</dbReference>
<reference evidence="9" key="1">
    <citation type="submission" date="2021-01" db="EMBL/GenBank/DDBJ databases">
        <title>Caligus Genome Assembly.</title>
        <authorList>
            <person name="Gallardo-Escarate C."/>
        </authorList>
    </citation>
    <scope>NUCLEOTIDE SEQUENCE [LARGE SCALE GENOMIC DNA]</scope>
</reference>
<sequence>MQAWAFLLILVNVLTTSAILTPEYAIELAEQELSDFPEAPELCSRTKRYKKRTILIQRALEKLESEEESAINKVRNLLSDKFRDSTGCTESINCVSDSKYRTIDGTCNNKAHPKWGSTGSTLLRLLKPRYGNTDSTPKTRGTFVQNLPNPRLVSSSFHPDSDVPSTVATHMVTQMGQFLDHDLSLTPEAHVEHCCDDATQTDCSPISVPSDDSFYSAFSNTCLEFTRSVQHCDSTPREQFNAITSYIDASNVYGSEQIVLDSVRDPVNRILLKVTTTSTGKELLPQQDGRYFAGDVRAIEMPGLATMHSLFVREHNRIAKAMSSAFPNMEHETVFQETRRIVGAEMQNVVYGQYLGAILNRDTRKRFNLRINQRSQYDSSVNADISNAFATAAYRFGHSMIQGDIQRVALSSTGSNSTYSLKNVFFDLSNFESKDGEGMEEILLGLMSQASQAYDRLVIDDVTNHLFNRGAAFGSDLIARNLARGRDHGLPTYGLWRQHCGLSELCEWNRKPKEISRRNWRILRTLYASPNDIDLFTAGLAEKSLQGSVLGPTFSCIIADQFSRSKSGDKYFFTHTGEIGSFSKQQVENLKTRTLGQIICDNTDIQRARKNVFKLNSDWLDCPQSSTLNLGLFNPNTP</sequence>
<feature type="binding site" description="axial binding residue" evidence="6">
    <location>
        <position position="398"/>
    </location>
    <ligand>
        <name>heme b</name>
        <dbReference type="ChEBI" id="CHEBI:60344"/>
    </ligand>
    <ligandPart>
        <name>Fe</name>
        <dbReference type="ChEBI" id="CHEBI:18248"/>
    </ligandPart>
</feature>
<evidence type="ECO:0000256" key="5">
    <source>
        <dbReference type="ARBA" id="ARBA00023180"/>
    </source>
</evidence>
<name>A0A7T8GVL0_CALRO</name>
<keyword evidence="5" id="KW-0325">Glycoprotein</keyword>
<dbReference type="AlphaFoldDB" id="A0A7T8GVL0"/>
<dbReference type="GO" id="GO:0046872">
    <property type="term" value="F:metal ion binding"/>
    <property type="evidence" value="ECO:0007669"/>
    <property type="project" value="UniProtKB-KW"/>
</dbReference>
<dbReference type="SUPFAM" id="SSF48113">
    <property type="entry name" value="Heme-dependent peroxidases"/>
    <property type="match status" value="1"/>
</dbReference>
<feature type="chain" id="PRO_5031259810" evidence="7">
    <location>
        <begin position="19"/>
        <end position="638"/>
    </location>
</feature>
<keyword evidence="2" id="KW-0964">Secreted</keyword>
<keyword evidence="6" id="KW-0479">Metal-binding</keyword>
<evidence type="ECO:0000313" key="8">
    <source>
        <dbReference type="EMBL" id="QQP38639.1"/>
    </source>
</evidence>
<dbReference type="FunFam" id="1.10.640.10:FF:000003">
    <property type="entry name" value="chorion peroxidase"/>
    <property type="match status" value="1"/>
</dbReference>
<evidence type="ECO:0000256" key="2">
    <source>
        <dbReference type="ARBA" id="ARBA00022525"/>
    </source>
</evidence>
<dbReference type="InterPro" id="IPR010255">
    <property type="entry name" value="Haem_peroxidase_sf"/>
</dbReference>
<dbReference type="PRINTS" id="PR00457">
    <property type="entry name" value="ANPEROXIDASE"/>
</dbReference>
<keyword evidence="9" id="KW-1185">Reference proteome</keyword>
<evidence type="ECO:0000256" key="7">
    <source>
        <dbReference type="SAM" id="SignalP"/>
    </source>
</evidence>
<protein>
    <submittedName>
        <fullName evidence="8">Peroxidasin -like protein</fullName>
    </submittedName>
</protein>
<dbReference type="OrthoDB" id="823504at2759"/>
<keyword evidence="6" id="KW-0408">Iron</keyword>
<dbReference type="PANTHER" id="PTHR11475:SF4">
    <property type="entry name" value="CHORION PEROXIDASE"/>
    <property type="match status" value="1"/>
</dbReference>
<feature type="signal peptide" evidence="7">
    <location>
        <begin position="1"/>
        <end position="18"/>
    </location>
</feature>
<organism evidence="8 9">
    <name type="scientific">Caligus rogercresseyi</name>
    <name type="common">Sea louse</name>
    <dbReference type="NCBI Taxonomy" id="217165"/>
    <lineage>
        <taxon>Eukaryota</taxon>
        <taxon>Metazoa</taxon>
        <taxon>Ecdysozoa</taxon>
        <taxon>Arthropoda</taxon>
        <taxon>Crustacea</taxon>
        <taxon>Multicrustacea</taxon>
        <taxon>Hexanauplia</taxon>
        <taxon>Copepoda</taxon>
        <taxon>Siphonostomatoida</taxon>
        <taxon>Caligidae</taxon>
        <taxon>Caligus</taxon>
    </lineage>
</organism>
<evidence type="ECO:0000256" key="4">
    <source>
        <dbReference type="ARBA" id="ARBA00022729"/>
    </source>
</evidence>
<dbReference type="PANTHER" id="PTHR11475">
    <property type="entry name" value="OXIDASE/PEROXIDASE"/>
    <property type="match status" value="1"/>
</dbReference>
<keyword evidence="4 7" id="KW-0732">Signal</keyword>
<evidence type="ECO:0000256" key="3">
    <source>
        <dbReference type="ARBA" id="ARBA00022559"/>
    </source>
</evidence>